<evidence type="ECO:0000256" key="2">
    <source>
        <dbReference type="ARBA" id="ARBA00023125"/>
    </source>
</evidence>
<comment type="caution">
    <text evidence="5">The sequence shown here is derived from an EMBL/GenBank/DDBJ whole genome shotgun (WGS) entry which is preliminary data.</text>
</comment>
<dbReference type="InterPro" id="IPR036388">
    <property type="entry name" value="WH-like_DNA-bd_sf"/>
</dbReference>
<evidence type="ECO:0000313" key="5">
    <source>
        <dbReference type="EMBL" id="MEJ8850150.1"/>
    </source>
</evidence>
<evidence type="ECO:0000259" key="4">
    <source>
        <dbReference type="PROSITE" id="PS50949"/>
    </source>
</evidence>
<evidence type="ECO:0000256" key="3">
    <source>
        <dbReference type="ARBA" id="ARBA00023163"/>
    </source>
</evidence>
<keyword evidence="6" id="KW-1185">Reference proteome</keyword>
<dbReference type="Gene3D" id="1.20.120.530">
    <property type="entry name" value="GntR ligand-binding domain-like"/>
    <property type="match status" value="1"/>
</dbReference>
<reference evidence="5 6" key="1">
    <citation type="submission" date="2024-03" db="EMBL/GenBank/DDBJ databases">
        <title>Novel species of the genus Variovorax.</title>
        <authorList>
            <person name="Liu Q."/>
            <person name="Xin Y.-H."/>
        </authorList>
    </citation>
    <scope>NUCLEOTIDE SEQUENCE [LARGE SCALE GENOMIC DNA]</scope>
    <source>
        <strain evidence="5 6">KACC 18900</strain>
    </source>
</reference>
<keyword evidence="2" id="KW-0238">DNA-binding</keyword>
<dbReference type="Pfam" id="PF00392">
    <property type="entry name" value="GntR"/>
    <property type="match status" value="1"/>
</dbReference>
<dbReference type="SMART" id="SM00895">
    <property type="entry name" value="FCD"/>
    <property type="match status" value="1"/>
</dbReference>
<evidence type="ECO:0000256" key="1">
    <source>
        <dbReference type="ARBA" id="ARBA00023015"/>
    </source>
</evidence>
<accession>A0ABU8WRH2</accession>
<dbReference type="SMART" id="SM00345">
    <property type="entry name" value="HTH_GNTR"/>
    <property type="match status" value="1"/>
</dbReference>
<dbReference type="SUPFAM" id="SSF48008">
    <property type="entry name" value="GntR ligand-binding domain-like"/>
    <property type="match status" value="1"/>
</dbReference>
<evidence type="ECO:0000313" key="6">
    <source>
        <dbReference type="Proteomes" id="UP001385892"/>
    </source>
</evidence>
<feature type="domain" description="HTH gntR-type" evidence="4">
    <location>
        <begin position="39"/>
        <end position="106"/>
    </location>
</feature>
<name>A0ABU8WRH2_9BURK</name>
<sequence>MAPIAEAGHITVQPRDLEPTQDLQLGQGTAGQAQQMDYRTKEEQVADYLRERIISGVYPRGSRLKQAEIAEQLHLSITPVREALKLLAAEGYVNGDSYRGARVAPFDPGISGEILQLRLLLETQLVRSAVEKATAQDITELRALADEFEKAFADGDRATARGVNYRFHRRMSDIADMPQTLHFVQILWARYPFDLINAAEGRGKDAVKEHDEILQALTTGDASAAMLAMRKHIESGWEVLKSAA</sequence>
<dbReference type="SUPFAM" id="SSF46785">
    <property type="entry name" value="Winged helix' DNA-binding domain"/>
    <property type="match status" value="1"/>
</dbReference>
<dbReference type="EMBL" id="JBBKZT010000013">
    <property type="protein sequence ID" value="MEJ8850150.1"/>
    <property type="molecule type" value="Genomic_DNA"/>
</dbReference>
<dbReference type="PANTHER" id="PTHR43537:SF5">
    <property type="entry name" value="UXU OPERON TRANSCRIPTIONAL REGULATOR"/>
    <property type="match status" value="1"/>
</dbReference>
<dbReference type="Gene3D" id="1.10.10.10">
    <property type="entry name" value="Winged helix-like DNA-binding domain superfamily/Winged helix DNA-binding domain"/>
    <property type="match status" value="1"/>
</dbReference>
<dbReference type="PROSITE" id="PS50949">
    <property type="entry name" value="HTH_GNTR"/>
    <property type="match status" value="1"/>
</dbReference>
<dbReference type="RefSeq" id="WP_340345381.1">
    <property type="nucleotide sequence ID" value="NZ_JBBKZT010000013.1"/>
</dbReference>
<keyword evidence="3" id="KW-0804">Transcription</keyword>
<dbReference type="CDD" id="cd07377">
    <property type="entry name" value="WHTH_GntR"/>
    <property type="match status" value="1"/>
</dbReference>
<dbReference type="PANTHER" id="PTHR43537">
    <property type="entry name" value="TRANSCRIPTIONAL REGULATOR, GNTR FAMILY"/>
    <property type="match status" value="1"/>
</dbReference>
<dbReference type="Pfam" id="PF07729">
    <property type="entry name" value="FCD"/>
    <property type="match status" value="1"/>
</dbReference>
<protein>
    <submittedName>
        <fullName evidence="5">GntR family transcriptional regulator</fullName>
    </submittedName>
</protein>
<dbReference type="Proteomes" id="UP001385892">
    <property type="component" value="Unassembled WGS sequence"/>
</dbReference>
<keyword evidence="1" id="KW-0805">Transcription regulation</keyword>
<organism evidence="5 6">
    <name type="scientific">Variovorax rhizosphaerae</name>
    <dbReference type="NCBI Taxonomy" id="1836200"/>
    <lineage>
        <taxon>Bacteria</taxon>
        <taxon>Pseudomonadati</taxon>
        <taxon>Pseudomonadota</taxon>
        <taxon>Betaproteobacteria</taxon>
        <taxon>Burkholderiales</taxon>
        <taxon>Comamonadaceae</taxon>
        <taxon>Variovorax</taxon>
    </lineage>
</organism>
<dbReference type="InterPro" id="IPR036390">
    <property type="entry name" value="WH_DNA-bd_sf"/>
</dbReference>
<gene>
    <name evidence="5" type="ORF">WKW82_26130</name>
</gene>
<dbReference type="InterPro" id="IPR000524">
    <property type="entry name" value="Tscrpt_reg_HTH_GntR"/>
</dbReference>
<dbReference type="InterPro" id="IPR011711">
    <property type="entry name" value="GntR_C"/>
</dbReference>
<proteinExistence type="predicted"/>
<dbReference type="InterPro" id="IPR008920">
    <property type="entry name" value="TF_FadR/GntR_C"/>
</dbReference>